<evidence type="ECO:0000313" key="4">
    <source>
        <dbReference type="Proteomes" id="UP001202867"/>
    </source>
</evidence>
<feature type="domain" description="Pyridoxamine 5'-phosphate oxidase N-terminal" evidence="1">
    <location>
        <begin position="16"/>
        <end position="140"/>
    </location>
</feature>
<comment type="caution">
    <text evidence="3">The sequence shown here is derived from an EMBL/GenBank/DDBJ whole genome shotgun (WGS) entry which is preliminary data.</text>
</comment>
<dbReference type="Gene3D" id="3.20.180.10">
    <property type="entry name" value="PNP-oxidase-like"/>
    <property type="match status" value="1"/>
</dbReference>
<feature type="domain" description="DUF2470" evidence="2">
    <location>
        <begin position="171"/>
        <end position="240"/>
    </location>
</feature>
<accession>A0ABT0DIP8</accession>
<protein>
    <submittedName>
        <fullName evidence="3">Pyridoxamine 5'-phosphate oxidase family protein</fullName>
    </submittedName>
</protein>
<reference evidence="3 4" key="1">
    <citation type="submission" date="2022-04" db="EMBL/GenBank/DDBJ databases">
        <authorList>
            <person name="Grouzdev D.S."/>
            <person name="Pantiukh K.S."/>
            <person name="Krutkina M.S."/>
        </authorList>
    </citation>
    <scope>NUCLEOTIDE SEQUENCE [LARGE SCALE GENOMIC DNA]</scope>
    <source>
        <strain evidence="3 4">Jip08</strain>
    </source>
</reference>
<organism evidence="3 4">
    <name type="scientific">Ancylobacter koreensis</name>
    <dbReference type="NCBI Taxonomy" id="266121"/>
    <lineage>
        <taxon>Bacteria</taxon>
        <taxon>Pseudomonadati</taxon>
        <taxon>Pseudomonadota</taxon>
        <taxon>Alphaproteobacteria</taxon>
        <taxon>Hyphomicrobiales</taxon>
        <taxon>Xanthobacteraceae</taxon>
        <taxon>Ancylobacter</taxon>
    </lineage>
</organism>
<reference evidence="4" key="2">
    <citation type="submission" date="2023-07" db="EMBL/GenBank/DDBJ databases">
        <title>Ancylobacter moscoviensis sp. nov., facultatively methylotrophic bacteria from activated sludge and the reclassification of Starkeya novella (Starkey 1934) Kelly et al. 2000 as Ancylobacter novellus comb. nov., Starkeya koreensis Im et al. 2006 as Ancylobacter koreensis comb.nov., Angulomicrobium tetraedrale Vasil'eva et al. 1986 as Ancylobacter tetraedralis comb. nov., Angulomicrobium amanitiforme Fritz et al. 2004 as Ancylobacter amanitiformis comb. nov. and Methylorhabdus multivorans Doronina et al. 1996 as Ancylobacter multivorans comb. nov. and emended description of the genus Ancylobacter.</title>
        <authorList>
            <person name="Doronina N."/>
            <person name="Chemodurova A."/>
            <person name="Grouzdev D."/>
            <person name="Koziaeva V."/>
            <person name="Shi W."/>
            <person name="Wu L."/>
            <person name="Kaparullina E."/>
        </authorList>
    </citation>
    <scope>NUCLEOTIDE SEQUENCE [LARGE SCALE GENOMIC DNA]</scope>
    <source>
        <strain evidence="4">Jip08</strain>
    </source>
</reference>
<gene>
    <name evidence="3" type="ORF">MWN33_03840</name>
</gene>
<keyword evidence="4" id="KW-1185">Reference proteome</keyword>
<proteinExistence type="predicted"/>
<dbReference type="Proteomes" id="UP001202867">
    <property type="component" value="Unassembled WGS sequence"/>
</dbReference>
<dbReference type="Gene3D" id="2.30.110.10">
    <property type="entry name" value="Electron Transport, Fmn-binding Protein, Chain A"/>
    <property type="match status" value="1"/>
</dbReference>
<dbReference type="EMBL" id="JALKCG010000001">
    <property type="protein sequence ID" value="MCK0207160.1"/>
    <property type="molecule type" value="Genomic_DNA"/>
</dbReference>
<dbReference type="InterPro" id="IPR019595">
    <property type="entry name" value="DUF2470"/>
</dbReference>
<dbReference type="PANTHER" id="PTHR13343">
    <property type="entry name" value="CREG1 PROTEIN"/>
    <property type="match status" value="1"/>
</dbReference>
<name>A0ABT0DIP8_9HYPH</name>
<sequence length="250" mass="26564">MSAKQPPEQEFDAAATVRRLLREAQTGALATLDEDGGPYASLVQLATLPDGAPLLLLSGLARHTRNIARDARVSLLVDERRTGDELQGARAGLKGRIAKLPDEASLATARRRFLARHPDAAGFAGFSDFAFYRIALDSAHLVAGFGRIVDVEGAALATATADAGEVLAAEAGAVEHMNADHADAIQLYAMHLLGTGPGHWKLVGLDPEGCDLMSGTEVRRLAFGRRVTDARQMRAVLVELAERARAALVQ</sequence>
<evidence type="ECO:0000259" key="2">
    <source>
        <dbReference type="Pfam" id="PF10615"/>
    </source>
</evidence>
<dbReference type="SUPFAM" id="SSF50475">
    <property type="entry name" value="FMN-binding split barrel"/>
    <property type="match status" value="1"/>
</dbReference>
<dbReference type="Pfam" id="PF10615">
    <property type="entry name" value="DUF2470"/>
    <property type="match status" value="1"/>
</dbReference>
<dbReference type="PANTHER" id="PTHR13343:SF17">
    <property type="entry name" value="CELLULAR REPRESSOR OF E1A-STIMULATED GENES, ISOFORM A"/>
    <property type="match status" value="1"/>
</dbReference>
<dbReference type="Pfam" id="PF01243">
    <property type="entry name" value="PNPOx_N"/>
    <property type="match status" value="1"/>
</dbReference>
<dbReference type="RefSeq" id="WP_247198915.1">
    <property type="nucleotide sequence ID" value="NZ_JALKCG010000001.1"/>
</dbReference>
<dbReference type="InterPro" id="IPR011576">
    <property type="entry name" value="Pyridox_Oxase_N"/>
</dbReference>
<evidence type="ECO:0000259" key="1">
    <source>
        <dbReference type="Pfam" id="PF01243"/>
    </source>
</evidence>
<evidence type="ECO:0000313" key="3">
    <source>
        <dbReference type="EMBL" id="MCK0207160.1"/>
    </source>
</evidence>
<dbReference type="InterPro" id="IPR012349">
    <property type="entry name" value="Split_barrel_FMN-bd"/>
</dbReference>
<dbReference type="InterPro" id="IPR037119">
    <property type="entry name" value="Haem_oxidase_HugZ-like_sf"/>
</dbReference>